<gene>
    <name evidence="2" type="ORF">C8N28_0252</name>
</gene>
<dbReference type="InterPro" id="IPR041657">
    <property type="entry name" value="HTH_17"/>
</dbReference>
<comment type="caution">
    <text evidence="2">The sequence shown here is derived from an EMBL/GenBank/DDBJ whole genome shotgun (WGS) entry which is preliminary data.</text>
</comment>
<organism evidence="2 3">
    <name type="scientific">Albibacterium bauzanense</name>
    <dbReference type="NCBI Taxonomy" id="653929"/>
    <lineage>
        <taxon>Bacteria</taxon>
        <taxon>Pseudomonadati</taxon>
        <taxon>Bacteroidota</taxon>
        <taxon>Sphingobacteriia</taxon>
        <taxon>Sphingobacteriales</taxon>
        <taxon>Sphingobacteriaceae</taxon>
        <taxon>Albibacterium</taxon>
    </lineage>
</organism>
<dbReference type="InterPro" id="IPR009061">
    <property type="entry name" value="DNA-bd_dom_put_sf"/>
</dbReference>
<evidence type="ECO:0000313" key="2">
    <source>
        <dbReference type="EMBL" id="TCK84956.1"/>
    </source>
</evidence>
<dbReference type="EMBL" id="SMGO01000001">
    <property type="protein sequence ID" value="TCK84956.1"/>
    <property type="molecule type" value="Genomic_DNA"/>
</dbReference>
<proteinExistence type="predicted"/>
<protein>
    <submittedName>
        <fullName evidence="2">Excisionase family DNA binding protein</fullName>
    </submittedName>
</protein>
<keyword evidence="3" id="KW-1185">Reference proteome</keyword>
<reference evidence="2 3" key="1">
    <citation type="submission" date="2019-03" db="EMBL/GenBank/DDBJ databases">
        <title>Genomic Encyclopedia of Archaeal and Bacterial Type Strains, Phase II (KMG-II): from individual species to whole genera.</title>
        <authorList>
            <person name="Goeker M."/>
        </authorList>
    </citation>
    <scope>NUCLEOTIDE SEQUENCE [LARGE SCALE GENOMIC DNA]</scope>
    <source>
        <strain evidence="2 3">DSM 22554</strain>
    </source>
</reference>
<feature type="domain" description="Helix-turn-helix" evidence="1">
    <location>
        <begin position="52"/>
        <end position="98"/>
    </location>
</feature>
<sequence length="115" mass="13292">MKTDDVFTYELSKLVKALNQLLQTNEQIIRTIEEIKAQDKAPVSVLHDLIFIEELSQKLRLSPTTLYRYVNEGHIPCSRIGNRHVFFESDIKKFLDRNYRTGPIKKKEGGGDNGK</sequence>
<dbReference type="RefSeq" id="WP_132220761.1">
    <property type="nucleotide sequence ID" value="NZ_SMGO01000001.1"/>
</dbReference>
<dbReference type="Gene3D" id="1.10.1660.10">
    <property type="match status" value="1"/>
</dbReference>
<dbReference type="AlphaFoldDB" id="A0A4R1LZD9"/>
<dbReference type="Proteomes" id="UP000294616">
    <property type="component" value="Unassembled WGS sequence"/>
</dbReference>
<dbReference type="OrthoDB" id="961769at2"/>
<evidence type="ECO:0000313" key="3">
    <source>
        <dbReference type="Proteomes" id="UP000294616"/>
    </source>
</evidence>
<name>A0A4R1LZD9_9SPHI</name>
<accession>A0A4R1LZD9</accession>
<dbReference type="Pfam" id="PF12728">
    <property type="entry name" value="HTH_17"/>
    <property type="match status" value="1"/>
</dbReference>
<dbReference type="SUPFAM" id="SSF46955">
    <property type="entry name" value="Putative DNA-binding domain"/>
    <property type="match status" value="1"/>
</dbReference>
<evidence type="ECO:0000259" key="1">
    <source>
        <dbReference type="Pfam" id="PF12728"/>
    </source>
</evidence>